<feature type="domain" description="Putative restriction endonuclease" evidence="1">
    <location>
        <begin position="16"/>
        <end position="159"/>
    </location>
</feature>
<evidence type="ECO:0000259" key="1">
    <source>
        <dbReference type="Pfam" id="PF05685"/>
    </source>
</evidence>
<keyword evidence="2" id="KW-0378">Hydrolase</keyword>
<dbReference type="InterPro" id="IPR011335">
    <property type="entry name" value="Restrct_endonuc-II-like"/>
</dbReference>
<comment type="caution">
    <text evidence="2">The sequence shown here is derived from an EMBL/GenBank/DDBJ whole genome shotgun (WGS) entry which is preliminary data.</text>
</comment>
<reference evidence="2 3" key="1">
    <citation type="submission" date="2022-07" db="EMBL/GenBank/DDBJ databases">
        <title>Methylomonas rivi sp. nov., Methylomonas rosea sp. nov., Methylomonas aureus sp. nov. and Methylomonas subterranea sp. nov., four novel methanotrophs isolated from a freshwater creek and the deep terrestrial subsurface.</title>
        <authorList>
            <person name="Abin C."/>
            <person name="Sankaranarayanan K."/>
            <person name="Garner C."/>
            <person name="Sindelar R."/>
            <person name="Kotary K."/>
            <person name="Garner R."/>
            <person name="Barclay S."/>
            <person name="Lawson P."/>
            <person name="Krumholz L."/>
        </authorList>
    </citation>
    <scope>NUCLEOTIDE SEQUENCE [LARGE SCALE GENOMIC DNA]</scope>
    <source>
        <strain evidence="2 3">SURF-2</strain>
    </source>
</reference>
<dbReference type="Proteomes" id="UP001524499">
    <property type="component" value="Unassembled WGS sequence"/>
</dbReference>
<dbReference type="SUPFAM" id="SSF52980">
    <property type="entry name" value="Restriction endonuclease-like"/>
    <property type="match status" value="1"/>
</dbReference>
<gene>
    <name evidence="2" type="ORF">NP590_07495</name>
</gene>
<keyword evidence="3" id="KW-1185">Reference proteome</keyword>
<dbReference type="RefSeq" id="WP_256601690.1">
    <property type="nucleotide sequence ID" value="NZ_JANIBJ010000011.1"/>
</dbReference>
<evidence type="ECO:0000313" key="3">
    <source>
        <dbReference type="Proteomes" id="UP001524499"/>
    </source>
</evidence>
<sequence>MSPRQKGQDAWISIDDYLAGELLSDIKHEYIDGAVYAMSGASRNHERIALNIAAEFRNQLRGKSCEAFSSDLKVKVGNHFFYPDAMVVCEESQPHEYYSDAPRLLVEVLSKSTRRMDETLKRRLYQSLPSLLEYVLIEQDIVDVEVCRRSEGWVSNHYFLGDEVFFQSVDITLTVAEIYDRVENEDVRAFLLEQQSLQRESHPI</sequence>
<dbReference type="PANTHER" id="PTHR36558:SF1">
    <property type="entry name" value="RESTRICTION ENDONUCLEASE DOMAIN-CONTAINING PROTEIN-RELATED"/>
    <property type="match status" value="1"/>
</dbReference>
<dbReference type="CDD" id="cd06260">
    <property type="entry name" value="DUF820-like"/>
    <property type="match status" value="1"/>
</dbReference>
<organism evidence="2 3">
    <name type="scientific">Methylomonas subterranea</name>
    <dbReference type="NCBI Taxonomy" id="2952225"/>
    <lineage>
        <taxon>Bacteria</taxon>
        <taxon>Pseudomonadati</taxon>
        <taxon>Pseudomonadota</taxon>
        <taxon>Gammaproteobacteria</taxon>
        <taxon>Methylococcales</taxon>
        <taxon>Methylococcaceae</taxon>
        <taxon>Methylomonas</taxon>
    </lineage>
</organism>
<dbReference type="InterPro" id="IPR008538">
    <property type="entry name" value="Uma2"/>
</dbReference>
<evidence type="ECO:0000313" key="2">
    <source>
        <dbReference type="EMBL" id="MCQ8103943.1"/>
    </source>
</evidence>
<proteinExistence type="predicted"/>
<protein>
    <submittedName>
        <fullName evidence="2">Uma2 family endonuclease</fullName>
    </submittedName>
</protein>
<dbReference type="GO" id="GO:0004519">
    <property type="term" value="F:endonuclease activity"/>
    <property type="evidence" value="ECO:0007669"/>
    <property type="project" value="UniProtKB-KW"/>
</dbReference>
<dbReference type="EMBL" id="JANIBJ010000011">
    <property type="protein sequence ID" value="MCQ8103943.1"/>
    <property type="molecule type" value="Genomic_DNA"/>
</dbReference>
<dbReference type="Gene3D" id="3.90.1570.10">
    <property type="entry name" value="tt1808, chain A"/>
    <property type="match status" value="1"/>
</dbReference>
<dbReference type="PANTHER" id="PTHR36558">
    <property type="entry name" value="GLR1098 PROTEIN"/>
    <property type="match status" value="1"/>
</dbReference>
<keyword evidence="2" id="KW-0540">Nuclease</keyword>
<name>A0ABT1TEP8_9GAMM</name>
<dbReference type="InterPro" id="IPR012296">
    <property type="entry name" value="Nuclease_put_TT1808"/>
</dbReference>
<keyword evidence="2" id="KW-0255">Endonuclease</keyword>
<dbReference type="Pfam" id="PF05685">
    <property type="entry name" value="Uma2"/>
    <property type="match status" value="1"/>
</dbReference>
<accession>A0ABT1TEP8</accession>